<organism evidence="1">
    <name type="scientific">Harvfovirus sp</name>
    <dbReference type="NCBI Taxonomy" id="2487768"/>
    <lineage>
        <taxon>Viruses</taxon>
        <taxon>Varidnaviria</taxon>
        <taxon>Bamfordvirae</taxon>
        <taxon>Nucleocytoviricota</taxon>
        <taxon>Megaviricetes</taxon>
        <taxon>Imitervirales</taxon>
        <taxon>Mimiviridae</taxon>
        <taxon>Klosneuvirinae</taxon>
    </lineage>
</organism>
<gene>
    <name evidence="1" type="ORF">Harvfovirus9_19</name>
</gene>
<accession>A0A3G5A5X9</accession>
<proteinExistence type="predicted"/>
<reference evidence="1" key="1">
    <citation type="submission" date="2018-10" db="EMBL/GenBank/DDBJ databases">
        <title>Hidden diversity of soil giant viruses.</title>
        <authorList>
            <person name="Schulz F."/>
            <person name="Alteio L."/>
            <person name="Goudeau D."/>
            <person name="Ryan E.M."/>
            <person name="Malmstrom R.R."/>
            <person name="Blanchard J."/>
            <person name="Woyke T."/>
        </authorList>
    </citation>
    <scope>NUCLEOTIDE SEQUENCE</scope>
    <source>
        <strain evidence="1">HAV1</strain>
    </source>
</reference>
<dbReference type="EMBL" id="MK072251">
    <property type="protein sequence ID" value="AYV80889.1"/>
    <property type="molecule type" value="Genomic_DNA"/>
</dbReference>
<evidence type="ECO:0000313" key="1">
    <source>
        <dbReference type="EMBL" id="AYV80889.1"/>
    </source>
</evidence>
<protein>
    <submittedName>
        <fullName evidence="1">Uncharacterized protein</fullName>
    </submittedName>
</protein>
<sequence length="244" mass="28866">MYIRYHSMFEIKLEGFVINSHPYVIPIYSYTCPCRIKVYLSDFSRYVNALIFRPKFYKKYAQLAIENMKDHAEFEERIPHVDLRDELKNMCESHLIDTSPAHSLLYQPAYKYYKYIAYCTSENMSLLYKLLLESDNLEIGYWIGSFAINYWATCHYNWYSVKNFNASSEEKKRYIADAGETNLLIKIKLDEQILFDEINKGLASTNIISPLVNIIVEYNCPPLHLMGKLIEKFKSDIEKYVARE</sequence>
<name>A0A3G5A5X9_9VIRU</name>